<sequence>MPLKDDGTMIDVDLFVEQMREDPDFRVAYMRARNLKTEAEYYEWFDTVHAKDIRASINPGVSGAFPSANNASVRYTHVKSIPPDCPALTVRWWLDFSGNNIYNFDFIDVSTGQPIYPDNLLILVREGSCWQRTLSMIEATQNIETVTFVGPPRWTAEPGQRLRLLRSTDHHVLGEVFAPNLPYNKYPQYMPFTTLADALKNGA</sequence>
<name>A0A9P5YPX3_9AGAR</name>
<dbReference type="EMBL" id="MU155454">
    <property type="protein sequence ID" value="KAF9473299.1"/>
    <property type="molecule type" value="Genomic_DNA"/>
</dbReference>
<evidence type="ECO:0000313" key="1">
    <source>
        <dbReference type="EMBL" id="KAF9473299.1"/>
    </source>
</evidence>
<reference evidence="1" key="1">
    <citation type="submission" date="2020-11" db="EMBL/GenBank/DDBJ databases">
        <authorList>
            <consortium name="DOE Joint Genome Institute"/>
            <person name="Ahrendt S."/>
            <person name="Riley R."/>
            <person name="Andreopoulos W."/>
            <person name="Labutti K."/>
            <person name="Pangilinan J."/>
            <person name="Ruiz-Duenas F.J."/>
            <person name="Barrasa J.M."/>
            <person name="Sanchez-Garcia M."/>
            <person name="Camarero S."/>
            <person name="Miyauchi S."/>
            <person name="Serrano A."/>
            <person name="Linde D."/>
            <person name="Babiker R."/>
            <person name="Drula E."/>
            <person name="Ayuso-Fernandez I."/>
            <person name="Pacheco R."/>
            <person name="Padilla G."/>
            <person name="Ferreira P."/>
            <person name="Barriuso J."/>
            <person name="Kellner H."/>
            <person name="Castanera R."/>
            <person name="Alfaro M."/>
            <person name="Ramirez L."/>
            <person name="Pisabarro A.G."/>
            <person name="Kuo A."/>
            <person name="Tritt A."/>
            <person name="Lipzen A."/>
            <person name="He G."/>
            <person name="Yan M."/>
            <person name="Ng V."/>
            <person name="Cullen D."/>
            <person name="Martin F."/>
            <person name="Rosso M.-N."/>
            <person name="Henrissat B."/>
            <person name="Hibbett D."/>
            <person name="Martinez A.T."/>
            <person name="Grigoriev I.V."/>
        </authorList>
    </citation>
    <scope>NUCLEOTIDE SEQUENCE</scope>
    <source>
        <strain evidence="1">CIRM-BRFM 674</strain>
    </source>
</reference>
<dbReference type="OrthoDB" id="3113705at2759"/>
<keyword evidence="2" id="KW-1185">Reference proteome</keyword>
<proteinExistence type="predicted"/>
<accession>A0A9P5YPX3</accession>
<organism evidence="1 2">
    <name type="scientific">Pholiota conissans</name>
    <dbReference type="NCBI Taxonomy" id="109636"/>
    <lineage>
        <taxon>Eukaryota</taxon>
        <taxon>Fungi</taxon>
        <taxon>Dikarya</taxon>
        <taxon>Basidiomycota</taxon>
        <taxon>Agaricomycotina</taxon>
        <taxon>Agaricomycetes</taxon>
        <taxon>Agaricomycetidae</taxon>
        <taxon>Agaricales</taxon>
        <taxon>Agaricineae</taxon>
        <taxon>Strophariaceae</taxon>
        <taxon>Pholiota</taxon>
    </lineage>
</organism>
<protein>
    <submittedName>
        <fullName evidence="1">Uncharacterized protein</fullName>
    </submittedName>
</protein>
<evidence type="ECO:0000313" key="2">
    <source>
        <dbReference type="Proteomes" id="UP000807469"/>
    </source>
</evidence>
<dbReference type="AlphaFoldDB" id="A0A9P5YPX3"/>
<dbReference type="Proteomes" id="UP000807469">
    <property type="component" value="Unassembled WGS sequence"/>
</dbReference>
<gene>
    <name evidence="1" type="ORF">BDN70DRAFT_397988</name>
</gene>
<comment type="caution">
    <text evidence="1">The sequence shown here is derived from an EMBL/GenBank/DDBJ whole genome shotgun (WGS) entry which is preliminary data.</text>
</comment>